<evidence type="ECO:0000259" key="1">
    <source>
        <dbReference type="Pfam" id="PF12802"/>
    </source>
</evidence>
<dbReference type="Gene3D" id="1.10.10.10">
    <property type="entry name" value="Winged helix-like DNA-binding domain superfamily/Winged helix DNA-binding domain"/>
    <property type="match status" value="1"/>
</dbReference>
<dbReference type="CDD" id="cd00090">
    <property type="entry name" value="HTH_ARSR"/>
    <property type="match status" value="1"/>
</dbReference>
<accession>A0A9X9T803</accession>
<dbReference type="InterPro" id="IPR011991">
    <property type="entry name" value="ArsR-like_HTH"/>
</dbReference>
<dbReference type="Proteomes" id="UP001163096">
    <property type="component" value="Chromosome"/>
</dbReference>
<dbReference type="EMBL" id="CP113361">
    <property type="protein sequence ID" value="WAI00956.1"/>
    <property type="molecule type" value="Genomic_DNA"/>
</dbReference>
<reference evidence="2" key="1">
    <citation type="submission" date="2022-11" db="EMBL/GenBank/DDBJ databases">
        <title>Complete genome sequence of Methanogenium organophilum DSM 3596.</title>
        <authorList>
            <person name="Chen S.-C."/>
            <person name="Lai S.-J."/>
            <person name="You Y.-T."/>
        </authorList>
    </citation>
    <scope>NUCLEOTIDE SEQUENCE</scope>
    <source>
        <strain evidence="2">DSM 3596</strain>
    </source>
</reference>
<dbReference type="InterPro" id="IPR036388">
    <property type="entry name" value="WH-like_DNA-bd_sf"/>
</dbReference>
<feature type="domain" description="HTH marR-type" evidence="1">
    <location>
        <begin position="21"/>
        <end position="63"/>
    </location>
</feature>
<evidence type="ECO:0000313" key="2">
    <source>
        <dbReference type="EMBL" id="WAI00956.1"/>
    </source>
</evidence>
<proteinExistence type="predicted"/>
<dbReference type="InterPro" id="IPR000835">
    <property type="entry name" value="HTH_MarR-typ"/>
</dbReference>
<dbReference type="Pfam" id="PF12802">
    <property type="entry name" value="MarR_2"/>
    <property type="match status" value="1"/>
</dbReference>
<dbReference type="GO" id="GO:0006355">
    <property type="term" value="P:regulation of DNA-templated transcription"/>
    <property type="evidence" value="ECO:0007669"/>
    <property type="project" value="InterPro"/>
</dbReference>
<keyword evidence="3" id="KW-1185">Reference proteome</keyword>
<gene>
    <name evidence="2" type="ORF">OU421_11125</name>
</gene>
<sequence>MMPFGTFTQEAQLFLSNLKEKEHQILLMLNEGRYQAEIAEKLHIDKAQVSRFIRDLKRLGLVEEDVTVYEHKGKTYTCSRRPTLTNKIKYYNLSPYLQEYIASLSSKNKTDTLLYDVHHINLYYPVTKQPDCLYLKEIPPDPQVEFIKKWHPNGCTFYRFQVTVITGVMISIIYRGSSISASRLRGSRLIRASNQTELMKIWKKDVEAGVRIFIQYQKIHGKKISVGTPEDRGEPHYAFFTKYGKMTVGLPKKTITDDIYIDNSPSERNPDLSEIETENSEVADQIDRGIKCALRMPEIIDRIQQLEKEIKKLNQVVHG</sequence>
<dbReference type="InterPro" id="IPR036390">
    <property type="entry name" value="WH_DNA-bd_sf"/>
</dbReference>
<dbReference type="SUPFAM" id="SSF46785">
    <property type="entry name" value="Winged helix' DNA-binding domain"/>
    <property type="match status" value="1"/>
</dbReference>
<organism evidence="2 3">
    <name type="scientific">Methanogenium organophilum</name>
    <dbReference type="NCBI Taxonomy" id="2199"/>
    <lineage>
        <taxon>Archaea</taxon>
        <taxon>Methanobacteriati</taxon>
        <taxon>Methanobacteriota</taxon>
        <taxon>Stenosarchaea group</taxon>
        <taxon>Methanomicrobia</taxon>
        <taxon>Methanomicrobiales</taxon>
        <taxon>Methanomicrobiaceae</taxon>
        <taxon>Methanogenium</taxon>
    </lineage>
</organism>
<dbReference type="AlphaFoldDB" id="A0A9X9T803"/>
<dbReference type="GO" id="GO:0003677">
    <property type="term" value="F:DNA binding"/>
    <property type="evidence" value="ECO:0007669"/>
    <property type="project" value="InterPro"/>
</dbReference>
<protein>
    <submittedName>
        <fullName evidence="2">Helix-turn-helix domain-containing protein</fullName>
    </submittedName>
</protein>
<evidence type="ECO:0000313" key="3">
    <source>
        <dbReference type="Proteomes" id="UP001163096"/>
    </source>
</evidence>
<dbReference type="GeneID" id="76835661"/>
<dbReference type="KEGG" id="mou:OU421_11125"/>
<dbReference type="RefSeq" id="WP_268186163.1">
    <property type="nucleotide sequence ID" value="NZ_CP113361.1"/>
</dbReference>
<name>A0A9X9T803_METOG</name>